<dbReference type="EMBL" id="JACHMH010000001">
    <property type="protein sequence ID" value="MBB4680257.1"/>
    <property type="molecule type" value="Genomic_DNA"/>
</dbReference>
<keyword evidence="2" id="KW-1185">Reference proteome</keyword>
<evidence type="ECO:0000313" key="1">
    <source>
        <dbReference type="EMBL" id="MBB4680257.1"/>
    </source>
</evidence>
<protein>
    <submittedName>
        <fullName evidence="1">Uncharacterized protein</fullName>
    </submittedName>
</protein>
<sequence>MGEVVPLGVAAGLLAWCVVANVAAETAHGPGGQEIRQGLKHFAPGAKVWVLPPQWGDGGDNVMVIGRHRGRGPGRLTRMVVARVHLTDFRVQGVYRAAVHRELIRPWQTDPYWNWAEPFRQWESREEAEQIAAYWNAVRANTAGVSRPRRRGDLLGTIEVLGTATPETVHPWLELSSQVSWLVEKLFGNPADPAAAVGGLLRDQAEVEVIVGLLGPLRTLADELGCDRPNADYLGHRDWPGIAAAARRAYAVLTNRSVD</sequence>
<accession>A0A7W7FWH2</accession>
<dbReference type="InterPro" id="IPR057705">
    <property type="entry name" value="DUF7945"/>
</dbReference>
<comment type="caution">
    <text evidence="1">The sequence shown here is derived from an EMBL/GenBank/DDBJ whole genome shotgun (WGS) entry which is preliminary data.</text>
</comment>
<evidence type="ECO:0000313" key="2">
    <source>
        <dbReference type="Proteomes" id="UP000533598"/>
    </source>
</evidence>
<dbReference type="RefSeq" id="WP_185005924.1">
    <property type="nucleotide sequence ID" value="NZ_BAAAUI010000009.1"/>
</dbReference>
<dbReference type="Pfam" id="PF25656">
    <property type="entry name" value="DUF7945"/>
    <property type="match status" value="1"/>
</dbReference>
<gene>
    <name evidence="1" type="ORF">HNR67_006375</name>
</gene>
<name>A0A7W7FWH2_9PSEU</name>
<dbReference type="NCBIfam" id="NF047838">
    <property type="entry name" value="SCO4402_fam"/>
    <property type="match status" value="1"/>
</dbReference>
<dbReference type="AlphaFoldDB" id="A0A7W7FWH2"/>
<reference evidence="1 2" key="1">
    <citation type="submission" date="2020-08" db="EMBL/GenBank/DDBJ databases">
        <title>Sequencing the genomes of 1000 actinobacteria strains.</title>
        <authorList>
            <person name="Klenk H.-P."/>
        </authorList>
    </citation>
    <scope>NUCLEOTIDE SEQUENCE [LARGE SCALE GENOMIC DNA]</scope>
    <source>
        <strain evidence="1 2">DSM 44230</strain>
    </source>
</reference>
<organism evidence="1 2">
    <name type="scientific">Crossiella cryophila</name>
    <dbReference type="NCBI Taxonomy" id="43355"/>
    <lineage>
        <taxon>Bacteria</taxon>
        <taxon>Bacillati</taxon>
        <taxon>Actinomycetota</taxon>
        <taxon>Actinomycetes</taxon>
        <taxon>Pseudonocardiales</taxon>
        <taxon>Pseudonocardiaceae</taxon>
        <taxon>Crossiella</taxon>
    </lineage>
</organism>
<proteinExistence type="predicted"/>
<dbReference type="Proteomes" id="UP000533598">
    <property type="component" value="Unassembled WGS sequence"/>
</dbReference>